<sequence>MPPQPTRPAALHGRLFRGSAAVRDGHLTQAQLRTRAWVRLFPDVYACASLPVTHALRATAAARLLLPGSVVSGRSAATCWSVAVAEPDDDVELLVPTTCRAGAAHGLRVRRAALDPAEVRRLRGTPVTSPVRTALDLARTRPLVEAVVLVDQLTQGGVADLTAVRSAATLLAGRDCRWVRRVVALADGLAGSPQETRLRLLIGDSDLPAPVAQHTVRSGGRFVARVDLAWPEHRLGLEYDGLWHAEPGRFAADRQRLNRLLAAGWRVLFVTAGDLRRPEALLGRIAAALAG</sequence>
<name>A0A839Y812_9ACTN</name>
<dbReference type="SUPFAM" id="SSF52980">
    <property type="entry name" value="Restriction endonuclease-like"/>
    <property type="match status" value="1"/>
</dbReference>
<proteinExistence type="predicted"/>
<protein>
    <recommendedName>
        <fullName evidence="3">DUF559 domain-containing protein</fullName>
    </recommendedName>
</protein>
<gene>
    <name evidence="1" type="ORF">FHX36_004306</name>
</gene>
<dbReference type="Proteomes" id="UP000580718">
    <property type="component" value="Unassembled WGS sequence"/>
</dbReference>
<accession>A0A839Y812</accession>
<evidence type="ECO:0000313" key="1">
    <source>
        <dbReference type="EMBL" id="MBB3678517.1"/>
    </source>
</evidence>
<evidence type="ECO:0000313" key="2">
    <source>
        <dbReference type="Proteomes" id="UP000580718"/>
    </source>
</evidence>
<dbReference type="InterPro" id="IPR011335">
    <property type="entry name" value="Restrct_endonuc-II-like"/>
</dbReference>
<evidence type="ECO:0008006" key="3">
    <source>
        <dbReference type="Google" id="ProtNLM"/>
    </source>
</evidence>
<dbReference type="Gene3D" id="3.40.960.10">
    <property type="entry name" value="VSR Endonuclease"/>
    <property type="match status" value="1"/>
</dbReference>
<comment type="caution">
    <text evidence="1">The sequence shown here is derived from an EMBL/GenBank/DDBJ whole genome shotgun (WGS) entry which is preliminary data.</text>
</comment>
<reference evidence="1 2" key="1">
    <citation type="submission" date="2020-08" db="EMBL/GenBank/DDBJ databases">
        <title>Sequencing the genomes of 1000 actinobacteria strains.</title>
        <authorList>
            <person name="Klenk H.-P."/>
        </authorList>
    </citation>
    <scope>NUCLEOTIDE SEQUENCE [LARGE SCALE GENOMIC DNA]</scope>
    <source>
        <strain evidence="1 2">DSM 16678</strain>
    </source>
</reference>
<dbReference type="RefSeq" id="WP_181428842.1">
    <property type="nucleotide sequence ID" value="NZ_JACIBU010000002.1"/>
</dbReference>
<dbReference type="AlphaFoldDB" id="A0A839Y812"/>
<organism evidence="1 2">
    <name type="scientific">Modestobacter versicolor</name>
    <dbReference type="NCBI Taxonomy" id="429133"/>
    <lineage>
        <taxon>Bacteria</taxon>
        <taxon>Bacillati</taxon>
        <taxon>Actinomycetota</taxon>
        <taxon>Actinomycetes</taxon>
        <taxon>Geodermatophilales</taxon>
        <taxon>Geodermatophilaceae</taxon>
        <taxon>Modestobacter</taxon>
    </lineage>
</organism>
<dbReference type="EMBL" id="JACIBU010000002">
    <property type="protein sequence ID" value="MBB3678517.1"/>
    <property type="molecule type" value="Genomic_DNA"/>
</dbReference>